<accession>A0A5C8FKC8</accession>
<evidence type="ECO:0000313" key="1">
    <source>
        <dbReference type="EMBL" id="TXJ21191.1"/>
    </source>
</evidence>
<dbReference type="GeneID" id="61067917"/>
<evidence type="ECO:0000313" key="3">
    <source>
        <dbReference type="EMBL" id="TXJ59094.1"/>
    </source>
</evidence>
<organism evidence="2 5">
    <name type="scientific">Brachyspira aalborgi</name>
    <dbReference type="NCBI Taxonomy" id="29522"/>
    <lineage>
        <taxon>Bacteria</taxon>
        <taxon>Pseudomonadati</taxon>
        <taxon>Spirochaetota</taxon>
        <taxon>Spirochaetia</taxon>
        <taxon>Brachyspirales</taxon>
        <taxon>Brachyspiraceae</taxon>
        <taxon>Brachyspira</taxon>
    </lineage>
</organism>
<dbReference type="EMBL" id="SAYK01000010">
    <property type="protein sequence ID" value="TXJ59094.1"/>
    <property type="molecule type" value="Genomic_DNA"/>
</dbReference>
<dbReference type="NCBIfam" id="NF045597">
    <property type="entry name" value="TudS_rel_CD3072"/>
    <property type="match status" value="1"/>
</dbReference>
<comment type="caution">
    <text evidence="2">The sequence shown here is derived from an EMBL/GenBank/DDBJ whole genome shotgun (WGS) entry which is preliminary data.</text>
</comment>
<reference evidence="4 5" key="1">
    <citation type="journal article" date="1992" name="Lakartidningen">
        <title>[Penicillin V and not amoxicillin is the first choice preparation in acute otitis].</title>
        <authorList>
            <person name="Kamme C."/>
            <person name="Lundgren K."/>
            <person name="Prellner K."/>
        </authorList>
    </citation>
    <scope>NUCLEOTIDE SEQUENCE [LARGE SCALE GENOMIC DNA]</scope>
    <source>
        <strain evidence="1 6">513A</strain>
        <strain evidence="3 4">PC2022III</strain>
        <strain evidence="2 5">PC3939II</strain>
    </source>
</reference>
<sequence length="184" mass="20838">MKRAKKIVLISHCYLNVNAKLEGIAINSSALKQLINILMENDFGIIQLPCVEQHVCGIKRWSQVCNQLDNPHYREECQKLLKPIVEQVIDFYNNGYIIVGVIGVNGSPSCGVNYTCIGDWGGEFGKEYGFENKLSSVKMKNKYGIMMDELKRLLLNANIDIPFIGLDELNPEDARDLILKEFNI</sequence>
<protein>
    <submittedName>
        <fullName evidence="2">DUF523 domain-containing protein</fullName>
    </submittedName>
</protein>
<evidence type="ECO:0000313" key="2">
    <source>
        <dbReference type="EMBL" id="TXJ49844.1"/>
    </source>
</evidence>
<proteinExistence type="predicted"/>
<name>A0A5C8FKC8_9SPIR</name>
<evidence type="ECO:0000313" key="6">
    <source>
        <dbReference type="Proteomes" id="UP000324638"/>
    </source>
</evidence>
<dbReference type="EMBL" id="SAXU01000001">
    <property type="protein sequence ID" value="TXJ21191.1"/>
    <property type="molecule type" value="Genomic_DNA"/>
</dbReference>
<dbReference type="RefSeq" id="WP_147561931.1">
    <property type="nucleotide sequence ID" value="NZ_SAXU01000001.1"/>
</dbReference>
<gene>
    <name evidence="3" type="ORF">EPJ74_11305</name>
    <name evidence="1" type="ORF">EPJ79_08705</name>
    <name evidence="2" type="ORF">EPJ84_07255</name>
</gene>
<dbReference type="Proteomes" id="UP000324638">
    <property type="component" value="Unassembled WGS sequence"/>
</dbReference>
<evidence type="ECO:0000313" key="5">
    <source>
        <dbReference type="Proteomes" id="UP000322307"/>
    </source>
</evidence>
<dbReference type="InterPro" id="IPR054648">
    <property type="entry name" value="TudS-rel"/>
</dbReference>
<reference evidence="2" key="2">
    <citation type="submission" date="2019-01" db="EMBL/GenBank/DDBJ databases">
        <authorList>
            <person name="Thorell K."/>
        </authorList>
    </citation>
    <scope>NUCLEOTIDE SEQUENCE</scope>
    <source>
        <strain evidence="1">513A</strain>
        <strain evidence="3">PC2022III</strain>
        <strain evidence="2">PC3939II</strain>
    </source>
</reference>
<dbReference type="Proteomes" id="UP000322307">
    <property type="component" value="Unassembled WGS sequence"/>
</dbReference>
<dbReference type="AlphaFoldDB" id="A0A5C8FKC8"/>
<dbReference type="EMBL" id="SAYE01000014">
    <property type="protein sequence ID" value="TXJ49844.1"/>
    <property type="molecule type" value="Genomic_DNA"/>
</dbReference>
<dbReference type="Proteomes" id="UP000322188">
    <property type="component" value="Unassembled WGS sequence"/>
</dbReference>
<evidence type="ECO:0000313" key="4">
    <source>
        <dbReference type="Proteomes" id="UP000322188"/>
    </source>
</evidence>